<sequence length="369" mass="38780">MSAHDRDPSQSAAVAAPAADRGLVPRLIAGALRMRLVRAFLRYGEHRGSMLADSLTYRALFSVFAGISLGFSVAALWLSSNPEAMATLTETLDRVIPGIGDIVDPSTFAAPGFSIVGVISLLGLLGAAISAIGSLRIALRTLADEVHDDVFVLWVILRNLLVAVLFGGLLAAAAVVSVVGSFGISSLLTWLGMVNGSFTEWATRVFGILVVFVIDTVAIALVFRVLSGVRAPAKALWGGAVVGGVGLVVLQELSGLFVRGATANPLLASFATLIALLLWINLSSQVILIACSVIITATAESKDRLREKFGAETLVQRRRLRAEELVHAATRELRAAQEAEQSERAKAVVDATGEPHAGATAERASRPGQ</sequence>
<dbReference type="InterPro" id="IPR017039">
    <property type="entry name" value="Virul_fac_BrkB"/>
</dbReference>
<evidence type="ECO:0000256" key="5">
    <source>
        <dbReference type="ARBA" id="ARBA00023136"/>
    </source>
</evidence>
<dbReference type="PANTHER" id="PTHR30213">
    <property type="entry name" value="INNER MEMBRANE PROTEIN YHJD"/>
    <property type="match status" value="1"/>
</dbReference>
<dbReference type="Proteomes" id="UP001501084">
    <property type="component" value="Unassembled WGS sequence"/>
</dbReference>
<evidence type="ECO:0000256" key="4">
    <source>
        <dbReference type="ARBA" id="ARBA00022989"/>
    </source>
</evidence>
<evidence type="ECO:0000313" key="9">
    <source>
        <dbReference type="Proteomes" id="UP001501084"/>
    </source>
</evidence>
<keyword evidence="5 7" id="KW-0472">Membrane</keyword>
<dbReference type="EMBL" id="BAAAOP010000003">
    <property type="protein sequence ID" value="GAA2186355.1"/>
    <property type="molecule type" value="Genomic_DNA"/>
</dbReference>
<feature type="transmembrane region" description="Helical" evidence="7">
    <location>
        <begin position="204"/>
        <end position="223"/>
    </location>
</feature>
<accession>A0ABN3B372</accession>
<feature type="transmembrane region" description="Helical" evidence="7">
    <location>
        <begin position="270"/>
        <end position="299"/>
    </location>
</feature>
<evidence type="ECO:0000256" key="7">
    <source>
        <dbReference type="SAM" id="Phobius"/>
    </source>
</evidence>
<proteinExistence type="predicted"/>
<evidence type="ECO:0000256" key="1">
    <source>
        <dbReference type="ARBA" id="ARBA00004651"/>
    </source>
</evidence>
<dbReference type="PANTHER" id="PTHR30213:SF1">
    <property type="entry name" value="INNER MEMBRANE PROTEIN YHJD"/>
    <property type="match status" value="1"/>
</dbReference>
<feature type="transmembrane region" description="Helical" evidence="7">
    <location>
        <begin position="235"/>
        <end position="258"/>
    </location>
</feature>
<feature type="transmembrane region" description="Helical" evidence="7">
    <location>
        <begin position="113"/>
        <end position="139"/>
    </location>
</feature>
<evidence type="ECO:0000256" key="2">
    <source>
        <dbReference type="ARBA" id="ARBA00022475"/>
    </source>
</evidence>
<keyword evidence="3 7" id="KW-0812">Transmembrane</keyword>
<protein>
    <submittedName>
        <fullName evidence="8">YihY/virulence factor BrkB family protein</fullName>
    </submittedName>
</protein>
<comment type="caution">
    <text evidence="8">The sequence shown here is derived from an EMBL/GenBank/DDBJ whole genome shotgun (WGS) entry which is preliminary data.</text>
</comment>
<reference evidence="8 9" key="1">
    <citation type="journal article" date="2019" name="Int. J. Syst. Evol. Microbiol.">
        <title>The Global Catalogue of Microorganisms (GCM) 10K type strain sequencing project: providing services to taxonomists for standard genome sequencing and annotation.</title>
        <authorList>
            <consortium name="The Broad Institute Genomics Platform"/>
            <consortium name="The Broad Institute Genome Sequencing Center for Infectious Disease"/>
            <person name="Wu L."/>
            <person name="Ma J."/>
        </authorList>
    </citation>
    <scope>NUCLEOTIDE SEQUENCE [LARGE SCALE GENOMIC DNA]</scope>
    <source>
        <strain evidence="8 9">JCM 14919</strain>
    </source>
</reference>
<dbReference type="Pfam" id="PF03631">
    <property type="entry name" value="Virul_fac_BrkB"/>
    <property type="match status" value="1"/>
</dbReference>
<keyword evidence="2" id="KW-1003">Cell membrane</keyword>
<keyword evidence="9" id="KW-1185">Reference proteome</keyword>
<dbReference type="RefSeq" id="WP_346057380.1">
    <property type="nucleotide sequence ID" value="NZ_BAAAOP010000003.1"/>
</dbReference>
<name>A0ABN3B372_9MICO</name>
<evidence type="ECO:0000256" key="3">
    <source>
        <dbReference type="ARBA" id="ARBA00022692"/>
    </source>
</evidence>
<gene>
    <name evidence="8" type="ORF">GCM10009786_06760</name>
</gene>
<evidence type="ECO:0000313" key="8">
    <source>
        <dbReference type="EMBL" id="GAA2186355.1"/>
    </source>
</evidence>
<evidence type="ECO:0000256" key="6">
    <source>
        <dbReference type="SAM" id="MobiDB-lite"/>
    </source>
</evidence>
<comment type="subcellular location">
    <subcellularLocation>
        <location evidence="1">Cell membrane</location>
        <topology evidence="1">Multi-pass membrane protein</topology>
    </subcellularLocation>
</comment>
<organism evidence="8 9">
    <name type="scientific">Leucobacter alluvii</name>
    <dbReference type="NCBI Taxonomy" id="340321"/>
    <lineage>
        <taxon>Bacteria</taxon>
        <taxon>Bacillati</taxon>
        <taxon>Actinomycetota</taxon>
        <taxon>Actinomycetes</taxon>
        <taxon>Micrococcales</taxon>
        <taxon>Microbacteriaceae</taxon>
        <taxon>Leucobacter</taxon>
    </lineage>
</organism>
<feature type="transmembrane region" description="Helical" evidence="7">
    <location>
        <begin position="55"/>
        <end position="78"/>
    </location>
</feature>
<feature type="region of interest" description="Disordered" evidence="6">
    <location>
        <begin position="337"/>
        <end position="369"/>
    </location>
</feature>
<feature type="transmembrane region" description="Helical" evidence="7">
    <location>
        <begin position="151"/>
        <end position="184"/>
    </location>
</feature>
<keyword evidence="4 7" id="KW-1133">Transmembrane helix</keyword>
<feature type="compositionally biased region" description="Basic and acidic residues" evidence="6">
    <location>
        <begin position="337"/>
        <end position="347"/>
    </location>
</feature>